<dbReference type="EMBL" id="JACORT010000001">
    <property type="protein sequence ID" value="MBC5782253.1"/>
    <property type="molecule type" value="Genomic_DNA"/>
</dbReference>
<dbReference type="Proteomes" id="UP000608513">
    <property type="component" value="Unassembled WGS sequence"/>
</dbReference>
<reference evidence="1" key="1">
    <citation type="submission" date="2020-08" db="EMBL/GenBank/DDBJ databases">
        <title>Ramlibacter sp. USB13 16S ribosomal RNA gene genome sequencing and assembly.</title>
        <authorList>
            <person name="Kang M."/>
        </authorList>
    </citation>
    <scope>NUCLEOTIDE SEQUENCE</scope>
    <source>
        <strain evidence="1">USB13</strain>
    </source>
</reference>
<dbReference type="AlphaFoldDB" id="A0A923MP38"/>
<proteinExistence type="predicted"/>
<accession>A0A923MP38</accession>
<evidence type="ECO:0000313" key="2">
    <source>
        <dbReference type="Proteomes" id="UP000608513"/>
    </source>
</evidence>
<protein>
    <recommendedName>
        <fullName evidence="3">DUF5666 domain-containing protein</fullName>
    </recommendedName>
</protein>
<evidence type="ECO:0008006" key="3">
    <source>
        <dbReference type="Google" id="ProtNLM"/>
    </source>
</evidence>
<organism evidence="1 2">
    <name type="scientific">Ramlibacter cellulosilyticus</name>
    <dbReference type="NCBI Taxonomy" id="2764187"/>
    <lineage>
        <taxon>Bacteria</taxon>
        <taxon>Pseudomonadati</taxon>
        <taxon>Pseudomonadota</taxon>
        <taxon>Betaproteobacteria</taxon>
        <taxon>Burkholderiales</taxon>
        <taxon>Comamonadaceae</taxon>
        <taxon>Ramlibacter</taxon>
    </lineage>
</organism>
<dbReference type="RefSeq" id="WP_187074959.1">
    <property type="nucleotide sequence ID" value="NZ_JACORT010000001.1"/>
</dbReference>
<keyword evidence="2" id="KW-1185">Reference proteome</keyword>
<evidence type="ECO:0000313" key="1">
    <source>
        <dbReference type="EMBL" id="MBC5782253.1"/>
    </source>
</evidence>
<comment type="caution">
    <text evidence="1">The sequence shown here is derived from an EMBL/GenBank/DDBJ whole genome shotgun (WGS) entry which is preliminary data.</text>
</comment>
<name>A0A923MP38_9BURK</name>
<gene>
    <name evidence="1" type="ORF">H8N03_04805</name>
</gene>
<sequence>MGFAAAGCAIALIVRAQRATQPIAGSPRQRLGQALAKGRFGTDGVASGAQPGVFVVVAVDTRADTLLLRDEGGRTDTVHVNAAKFDLDTLKAGDEVEVDFVLQPEGSTRLEAGTLWKVER</sequence>